<protein>
    <recommendedName>
        <fullName evidence="1">Heme NO-binding domain-containing protein</fullName>
    </recommendedName>
</protein>
<dbReference type="GO" id="GO:0020037">
    <property type="term" value="F:heme binding"/>
    <property type="evidence" value="ECO:0007669"/>
    <property type="project" value="InterPro"/>
</dbReference>
<dbReference type="SUPFAM" id="SSF111126">
    <property type="entry name" value="Ligand-binding domain in the NO signalling and Golgi transport"/>
    <property type="match status" value="1"/>
</dbReference>
<dbReference type="EMBL" id="OB794407">
    <property type="protein sequence ID" value="CAD7430218.1"/>
    <property type="molecule type" value="Genomic_DNA"/>
</dbReference>
<evidence type="ECO:0000313" key="2">
    <source>
        <dbReference type="EMBL" id="CAD7430218.1"/>
    </source>
</evidence>
<dbReference type="AlphaFoldDB" id="A0A7R9HPY5"/>
<evidence type="ECO:0000259" key="1">
    <source>
        <dbReference type="Pfam" id="PF07700"/>
    </source>
</evidence>
<name>A0A7R9HPY5_9NEOP</name>
<sequence length="246" mass="27724">MTQHNLLALTSSPNTNMLANISNKLGTTMYGLLLENMSEFIKQVYGEDKWEEIRRMAQVDQPSFSVHQVYPENLIPRLAKKAIQSRIPCIPNTLQFFDLIFCTVDTNNIAPDLHHLKERTELTPFYWEVSALITDIPRTSSRNTAHCPSSTRKQELSHRVACDPCALVRYPPSSRRCAGAKLGEKSEKCYHVCLLTPSWLTSRRCAQAPSLGKEREVLSRVSSYPLMVNLTTLCAGVGERAISDLL</sequence>
<dbReference type="InterPro" id="IPR011644">
    <property type="entry name" value="Heme_NO-bd"/>
</dbReference>
<dbReference type="Gene3D" id="3.90.1520.10">
    <property type="entry name" value="H-NOX domain"/>
    <property type="match status" value="1"/>
</dbReference>
<accession>A0A7R9HPY5</accession>
<feature type="domain" description="Heme NO-binding" evidence="1">
    <location>
        <begin position="30"/>
        <end position="84"/>
    </location>
</feature>
<organism evidence="2">
    <name type="scientific">Timema monikensis</name>
    <dbReference type="NCBI Taxonomy" id="170555"/>
    <lineage>
        <taxon>Eukaryota</taxon>
        <taxon>Metazoa</taxon>
        <taxon>Ecdysozoa</taxon>
        <taxon>Arthropoda</taxon>
        <taxon>Hexapoda</taxon>
        <taxon>Insecta</taxon>
        <taxon>Pterygota</taxon>
        <taxon>Neoptera</taxon>
        <taxon>Polyneoptera</taxon>
        <taxon>Phasmatodea</taxon>
        <taxon>Timematodea</taxon>
        <taxon>Timematoidea</taxon>
        <taxon>Timematidae</taxon>
        <taxon>Timema</taxon>
    </lineage>
</organism>
<dbReference type="InterPro" id="IPR038158">
    <property type="entry name" value="H-NOX_domain_sf"/>
</dbReference>
<gene>
    <name evidence="2" type="ORF">TMSB3V08_LOCUS6980</name>
</gene>
<reference evidence="2" key="1">
    <citation type="submission" date="2020-11" db="EMBL/GenBank/DDBJ databases">
        <authorList>
            <person name="Tran Van P."/>
        </authorList>
    </citation>
    <scope>NUCLEOTIDE SEQUENCE</scope>
</reference>
<dbReference type="Pfam" id="PF07700">
    <property type="entry name" value="HNOB"/>
    <property type="match status" value="1"/>
</dbReference>
<proteinExistence type="predicted"/>
<dbReference type="InterPro" id="IPR024096">
    <property type="entry name" value="NO_sig/Golgi_transp_ligand-bd"/>
</dbReference>